<dbReference type="InterPro" id="IPR003148">
    <property type="entry name" value="RCK_N"/>
</dbReference>
<dbReference type="InterPro" id="IPR013099">
    <property type="entry name" value="K_chnl_dom"/>
</dbReference>
<organism evidence="5 6">
    <name type="scientific">Rufibacter latericius</name>
    <dbReference type="NCBI Taxonomy" id="2487040"/>
    <lineage>
        <taxon>Bacteria</taxon>
        <taxon>Pseudomonadati</taxon>
        <taxon>Bacteroidota</taxon>
        <taxon>Cytophagia</taxon>
        <taxon>Cytophagales</taxon>
        <taxon>Hymenobacteraceae</taxon>
        <taxon>Rufibacter</taxon>
    </lineage>
</organism>
<dbReference type="PROSITE" id="PS51201">
    <property type="entry name" value="RCK_N"/>
    <property type="match status" value="1"/>
</dbReference>
<proteinExistence type="predicted"/>
<dbReference type="Gene3D" id="1.10.287.70">
    <property type="match status" value="1"/>
</dbReference>
<keyword evidence="6" id="KW-1185">Reference proteome</keyword>
<evidence type="ECO:0000313" key="6">
    <source>
        <dbReference type="Proteomes" id="UP000272117"/>
    </source>
</evidence>
<feature type="transmembrane region" description="Helical" evidence="2">
    <location>
        <begin position="83"/>
        <end position="109"/>
    </location>
</feature>
<feature type="domain" description="RCK C-terminal" evidence="4">
    <location>
        <begin position="480"/>
        <end position="563"/>
    </location>
</feature>
<dbReference type="Proteomes" id="UP000272117">
    <property type="component" value="Unassembled WGS sequence"/>
</dbReference>
<sequence length="570" mass="62926">MKFLPTQLLLFLKNKPDRRNLVLLGKFLLVLLALIVVFTIIFHLLMLREGRTFSWITGLYWTLTVMSTLGFGDITFHSDSGRFFSIVVLLSGMVFLLILFPFTFINFFYAPWMKAQEDAQVPRALPPGTHGHVVLTQFGPVTESLIYKLNQFGYPYVVLVPDLAEGLRLHSLGIKVMLGDLDDPETYIRVNVRQAALVAATATDVINTNIAFTVREISSDVPIISTCNFAASVDILELAGSNHVLQLGEMMGIFLARRASGGDACAQVIGGFKELQIAEASVAGSPLVGLTIKETKLRERVGVSVVGVWERGRFGAAQPETMITQTTVLVLAGSKSQIEEYNKVFQTEKHLKGPVLILGGGRVGRATGQSLAARNLDYRIVEKDPTRVKANPNYVLGDAAELEVLKVAGIDESPCVIITTHDDDMNVYLTIYCRRLRPDIQIITRSTLQRNLPTMHRAGADFVMSYASMGGNIIFNLLKRSDILMVAEGLDLLKVQVPRQLAGRSIAQSSIRQETGCTIIAVRQGEDLMINPDPFMVLPSEAEIILIGTVEAENKFFTRYGLSDFIKKSK</sequence>
<keyword evidence="5" id="KW-0406">Ion transport</keyword>
<keyword evidence="5" id="KW-0407">Ion channel</keyword>
<feature type="transmembrane region" description="Helical" evidence="2">
    <location>
        <begin position="21"/>
        <end position="46"/>
    </location>
</feature>
<evidence type="ECO:0000259" key="4">
    <source>
        <dbReference type="PROSITE" id="PS51202"/>
    </source>
</evidence>
<keyword evidence="2" id="KW-0812">Transmembrane</keyword>
<dbReference type="SUPFAM" id="SSF51735">
    <property type="entry name" value="NAD(P)-binding Rossmann-fold domains"/>
    <property type="match status" value="2"/>
</dbReference>
<dbReference type="Gene3D" id="3.30.70.1450">
    <property type="entry name" value="Regulator of K+ conductance, C-terminal domain"/>
    <property type="match status" value="2"/>
</dbReference>
<keyword evidence="2" id="KW-0472">Membrane</keyword>
<protein>
    <submittedName>
        <fullName evidence="5">Potassium channel protein</fullName>
    </submittedName>
</protein>
<evidence type="ECO:0000256" key="1">
    <source>
        <dbReference type="ARBA" id="ARBA00004651"/>
    </source>
</evidence>
<evidence type="ECO:0000313" key="5">
    <source>
        <dbReference type="EMBL" id="RNI23547.1"/>
    </source>
</evidence>
<dbReference type="InterPro" id="IPR050721">
    <property type="entry name" value="Trk_Ktr_HKT_K-transport"/>
</dbReference>
<keyword evidence="2" id="KW-1133">Transmembrane helix</keyword>
<dbReference type="Pfam" id="PF02254">
    <property type="entry name" value="TrkA_N"/>
    <property type="match status" value="2"/>
</dbReference>
<gene>
    <name evidence="5" type="ORF">EFB08_18630</name>
</gene>
<dbReference type="SUPFAM" id="SSF81324">
    <property type="entry name" value="Voltage-gated potassium channels"/>
    <property type="match status" value="1"/>
</dbReference>
<dbReference type="AlphaFoldDB" id="A0A3M9MEJ1"/>
<dbReference type="PROSITE" id="PS51202">
    <property type="entry name" value="RCK_C"/>
    <property type="match status" value="2"/>
</dbReference>
<dbReference type="RefSeq" id="WP_123128468.1">
    <property type="nucleotide sequence ID" value="NZ_RJJD01000015.1"/>
</dbReference>
<evidence type="ECO:0000259" key="3">
    <source>
        <dbReference type="PROSITE" id="PS51201"/>
    </source>
</evidence>
<dbReference type="Pfam" id="PF02080">
    <property type="entry name" value="TrkA_C"/>
    <property type="match status" value="2"/>
</dbReference>
<dbReference type="GO" id="GO:0005886">
    <property type="term" value="C:plasma membrane"/>
    <property type="evidence" value="ECO:0007669"/>
    <property type="project" value="UniProtKB-SubCell"/>
</dbReference>
<evidence type="ECO:0000256" key="2">
    <source>
        <dbReference type="SAM" id="Phobius"/>
    </source>
</evidence>
<feature type="domain" description="RCK N-terminal" evidence="3">
    <location>
        <begin position="352"/>
        <end position="464"/>
    </location>
</feature>
<dbReference type="InterPro" id="IPR006037">
    <property type="entry name" value="RCK_C"/>
</dbReference>
<dbReference type="GO" id="GO:0008324">
    <property type="term" value="F:monoatomic cation transmembrane transporter activity"/>
    <property type="evidence" value="ECO:0007669"/>
    <property type="project" value="InterPro"/>
</dbReference>
<comment type="caution">
    <text evidence="5">The sequence shown here is derived from an EMBL/GenBank/DDBJ whole genome shotgun (WGS) entry which is preliminary data.</text>
</comment>
<dbReference type="PANTHER" id="PTHR43833">
    <property type="entry name" value="POTASSIUM CHANNEL PROTEIN 2-RELATED-RELATED"/>
    <property type="match status" value="1"/>
</dbReference>
<dbReference type="SUPFAM" id="SSF116726">
    <property type="entry name" value="TrkA C-terminal domain-like"/>
    <property type="match status" value="2"/>
</dbReference>
<dbReference type="InterPro" id="IPR036291">
    <property type="entry name" value="NAD(P)-bd_dom_sf"/>
</dbReference>
<reference evidence="5 6" key="1">
    <citation type="submission" date="2018-11" db="EMBL/GenBank/DDBJ databases">
        <title>Rufibacter latericius sp. nov., isolated from water in Baiyang Lake.</title>
        <authorList>
            <person name="Yang Y."/>
        </authorList>
    </citation>
    <scope>NUCLEOTIDE SEQUENCE [LARGE SCALE GENOMIC DNA]</scope>
    <source>
        <strain evidence="5 6">R-22-1c-1</strain>
    </source>
</reference>
<comment type="subcellular location">
    <subcellularLocation>
        <location evidence="1">Cell membrane</location>
        <topology evidence="1">Multi-pass membrane protein</topology>
    </subcellularLocation>
</comment>
<name>A0A3M9MEJ1_9BACT</name>
<feature type="transmembrane region" description="Helical" evidence="2">
    <location>
        <begin position="52"/>
        <end position="71"/>
    </location>
</feature>
<dbReference type="OrthoDB" id="9781411at2"/>
<dbReference type="EMBL" id="RJJD01000015">
    <property type="protein sequence ID" value="RNI23547.1"/>
    <property type="molecule type" value="Genomic_DNA"/>
</dbReference>
<dbReference type="GO" id="GO:0006813">
    <property type="term" value="P:potassium ion transport"/>
    <property type="evidence" value="ECO:0007669"/>
    <property type="project" value="InterPro"/>
</dbReference>
<dbReference type="PANTHER" id="PTHR43833:SF9">
    <property type="entry name" value="POTASSIUM CHANNEL PROTEIN YUGO-RELATED"/>
    <property type="match status" value="1"/>
</dbReference>
<dbReference type="Pfam" id="PF07885">
    <property type="entry name" value="Ion_trans_2"/>
    <property type="match status" value="1"/>
</dbReference>
<dbReference type="Gene3D" id="3.40.50.720">
    <property type="entry name" value="NAD(P)-binding Rossmann-like Domain"/>
    <property type="match status" value="2"/>
</dbReference>
<accession>A0A3M9MEJ1</accession>
<keyword evidence="5" id="KW-0813">Transport</keyword>
<feature type="domain" description="RCK C-terminal" evidence="4">
    <location>
        <begin position="263"/>
        <end position="347"/>
    </location>
</feature>
<dbReference type="InterPro" id="IPR036721">
    <property type="entry name" value="RCK_C_sf"/>
</dbReference>